<organism evidence="1 2">
    <name type="scientific">Serinicoccus chungangensis</name>
    <dbReference type="NCBI Taxonomy" id="767452"/>
    <lineage>
        <taxon>Bacteria</taxon>
        <taxon>Bacillati</taxon>
        <taxon>Actinomycetota</taxon>
        <taxon>Actinomycetes</taxon>
        <taxon>Micrococcales</taxon>
        <taxon>Ornithinimicrobiaceae</taxon>
        <taxon>Serinicoccus</taxon>
    </lineage>
</organism>
<evidence type="ECO:0008006" key="3">
    <source>
        <dbReference type="Google" id="ProtNLM"/>
    </source>
</evidence>
<dbReference type="EMBL" id="LQBL01000029">
    <property type="protein sequence ID" value="KUG52840.1"/>
    <property type="molecule type" value="Genomic_DNA"/>
</dbReference>
<protein>
    <recommendedName>
        <fullName evidence="3">Thioredoxin domain-containing protein</fullName>
    </recommendedName>
</protein>
<dbReference type="STRING" id="767452.AVL62_14825"/>
<comment type="caution">
    <text evidence="1">The sequence shown here is derived from an EMBL/GenBank/DDBJ whole genome shotgun (WGS) entry which is preliminary data.</text>
</comment>
<evidence type="ECO:0000313" key="1">
    <source>
        <dbReference type="EMBL" id="KUG52840.1"/>
    </source>
</evidence>
<evidence type="ECO:0000313" key="2">
    <source>
        <dbReference type="Proteomes" id="UP000054837"/>
    </source>
</evidence>
<keyword evidence="2" id="KW-1185">Reference proteome</keyword>
<dbReference type="Proteomes" id="UP000054837">
    <property type="component" value="Unassembled WGS sequence"/>
</dbReference>
<name>A0A0W8I4D2_9MICO</name>
<dbReference type="OrthoDB" id="4868790at2"/>
<dbReference type="AlphaFoldDB" id="A0A0W8I4D2"/>
<reference evidence="1 2" key="1">
    <citation type="submission" date="2015-12" db="EMBL/GenBank/DDBJ databases">
        <title>Serinicoccus chungangenesis strain CD08_5 genome sequencing and assembly.</title>
        <authorList>
            <person name="Chander A.M."/>
            <person name="Kaur G."/>
            <person name="Nair G.R."/>
            <person name="Dhawan D.K."/>
            <person name="Kochhar R.K."/>
            <person name="Mayilraj S."/>
            <person name="Bhadada S.K."/>
        </authorList>
    </citation>
    <scope>NUCLEOTIDE SEQUENCE [LARGE SCALE GENOMIC DNA]</scope>
    <source>
        <strain evidence="1 2">CD08_5</strain>
    </source>
</reference>
<accession>A0A0W8I4D2</accession>
<gene>
    <name evidence="1" type="ORF">AVL62_14825</name>
</gene>
<proteinExistence type="predicted"/>
<sequence>MSFTASALVLAFVAIALLALGLAGLLRQVSLLTQQLEGGAAAPRQGAGARTTRELVGFRLPGDLATDLVDPAARHTLLAFVSPGCSSCSLTLRALALDPEVADGSVALTLVSAGSCAPALRDAEGAGRLRCLPQGRTAMDRLAVPATPYLALLDASGTLRAALLPEEDTDLGGWLRQADTTLHQAGARPSTREDGPS</sequence>
<dbReference type="RefSeq" id="WP_058891914.1">
    <property type="nucleotide sequence ID" value="NZ_LQBL01000029.1"/>
</dbReference>